<keyword evidence="8" id="KW-0418">Kinase</keyword>
<name>A0ABQ1UKM2_9NOCA</name>
<dbReference type="SUPFAM" id="SSF55874">
    <property type="entry name" value="ATPase domain of HSP90 chaperone/DNA topoisomerase II/histidine kinase"/>
    <property type="match status" value="1"/>
</dbReference>
<feature type="domain" description="Histidine kinase" evidence="15">
    <location>
        <begin position="176"/>
        <end position="393"/>
    </location>
</feature>
<evidence type="ECO:0000256" key="10">
    <source>
        <dbReference type="ARBA" id="ARBA00022989"/>
    </source>
</evidence>
<gene>
    <name evidence="17" type="ORF">GCM10007298_15870</name>
</gene>
<dbReference type="PANTHER" id="PTHR42878:SF7">
    <property type="entry name" value="SENSOR HISTIDINE KINASE GLRK"/>
    <property type="match status" value="1"/>
</dbReference>
<evidence type="ECO:0000313" key="18">
    <source>
        <dbReference type="Proteomes" id="UP000632454"/>
    </source>
</evidence>
<dbReference type="SMART" id="SM00388">
    <property type="entry name" value="HisKA"/>
    <property type="match status" value="1"/>
</dbReference>
<evidence type="ECO:0000259" key="16">
    <source>
        <dbReference type="PROSITE" id="PS50885"/>
    </source>
</evidence>
<dbReference type="Pfam" id="PF02518">
    <property type="entry name" value="HATPase_c"/>
    <property type="match status" value="1"/>
</dbReference>
<dbReference type="InterPro" id="IPR003661">
    <property type="entry name" value="HisK_dim/P_dom"/>
</dbReference>
<evidence type="ECO:0000256" key="13">
    <source>
        <dbReference type="SAM" id="MobiDB-lite"/>
    </source>
</evidence>
<feature type="domain" description="HAMP" evidence="16">
    <location>
        <begin position="115"/>
        <end position="168"/>
    </location>
</feature>
<keyword evidence="4" id="KW-0597">Phosphoprotein</keyword>
<accession>A0ABQ1UKM2</accession>
<dbReference type="PRINTS" id="PR00344">
    <property type="entry name" value="BCTRLSENSOR"/>
</dbReference>
<dbReference type="CDD" id="cd00082">
    <property type="entry name" value="HisKA"/>
    <property type="match status" value="1"/>
</dbReference>
<evidence type="ECO:0000256" key="2">
    <source>
        <dbReference type="ARBA" id="ARBA00004236"/>
    </source>
</evidence>
<dbReference type="Gene3D" id="1.10.287.130">
    <property type="match status" value="1"/>
</dbReference>
<comment type="subcellular location">
    <subcellularLocation>
        <location evidence="2">Cell membrane</location>
    </subcellularLocation>
</comment>
<keyword evidence="14" id="KW-0472">Membrane</keyword>
<dbReference type="CDD" id="cd06225">
    <property type="entry name" value="HAMP"/>
    <property type="match status" value="1"/>
</dbReference>
<comment type="caution">
    <text evidence="17">The sequence shown here is derived from an EMBL/GenBank/DDBJ whole genome shotgun (WGS) entry which is preliminary data.</text>
</comment>
<feature type="transmembrane region" description="Helical" evidence="14">
    <location>
        <begin position="15"/>
        <end position="38"/>
    </location>
</feature>
<feature type="region of interest" description="Disordered" evidence="13">
    <location>
        <begin position="398"/>
        <end position="420"/>
    </location>
</feature>
<dbReference type="InterPro" id="IPR036097">
    <property type="entry name" value="HisK_dim/P_sf"/>
</dbReference>
<dbReference type="InterPro" id="IPR050351">
    <property type="entry name" value="BphY/WalK/GraS-like"/>
</dbReference>
<evidence type="ECO:0000256" key="5">
    <source>
        <dbReference type="ARBA" id="ARBA00022679"/>
    </source>
</evidence>
<dbReference type="EC" id="2.7.13.3" evidence="3"/>
<organism evidence="17 18">
    <name type="scientific">Williamsia phyllosphaerae</name>
    <dbReference type="NCBI Taxonomy" id="885042"/>
    <lineage>
        <taxon>Bacteria</taxon>
        <taxon>Bacillati</taxon>
        <taxon>Actinomycetota</taxon>
        <taxon>Actinomycetes</taxon>
        <taxon>Mycobacteriales</taxon>
        <taxon>Nocardiaceae</taxon>
        <taxon>Williamsia</taxon>
    </lineage>
</organism>
<dbReference type="PROSITE" id="PS50109">
    <property type="entry name" value="HIS_KIN"/>
    <property type="match status" value="1"/>
</dbReference>
<dbReference type="RefSeq" id="WP_188488502.1">
    <property type="nucleotide sequence ID" value="NZ_BMCS01000001.1"/>
</dbReference>
<dbReference type="EMBL" id="BMCS01000001">
    <property type="protein sequence ID" value="GGF20774.1"/>
    <property type="molecule type" value="Genomic_DNA"/>
</dbReference>
<dbReference type="InterPro" id="IPR036890">
    <property type="entry name" value="HATPase_C_sf"/>
</dbReference>
<keyword evidence="5" id="KW-0808">Transferase</keyword>
<dbReference type="CDD" id="cd00075">
    <property type="entry name" value="HATPase"/>
    <property type="match status" value="1"/>
</dbReference>
<keyword evidence="7" id="KW-0547">Nucleotide-binding</keyword>
<dbReference type="InterPro" id="IPR003660">
    <property type="entry name" value="HAMP_dom"/>
</dbReference>
<dbReference type="InterPro" id="IPR005467">
    <property type="entry name" value="His_kinase_dom"/>
</dbReference>
<dbReference type="Pfam" id="PF00512">
    <property type="entry name" value="HisKA"/>
    <property type="match status" value="1"/>
</dbReference>
<evidence type="ECO:0000256" key="1">
    <source>
        <dbReference type="ARBA" id="ARBA00000085"/>
    </source>
</evidence>
<keyword evidence="10 14" id="KW-1133">Transmembrane helix</keyword>
<evidence type="ECO:0000256" key="6">
    <source>
        <dbReference type="ARBA" id="ARBA00022692"/>
    </source>
</evidence>
<dbReference type="Pfam" id="PF00672">
    <property type="entry name" value="HAMP"/>
    <property type="match status" value="1"/>
</dbReference>
<evidence type="ECO:0000256" key="14">
    <source>
        <dbReference type="SAM" id="Phobius"/>
    </source>
</evidence>
<evidence type="ECO:0000259" key="15">
    <source>
        <dbReference type="PROSITE" id="PS50109"/>
    </source>
</evidence>
<dbReference type="PROSITE" id="PS50885">
    <property type="entry name" value="HAMP"/>
    <property type="match status" value="1"/>
</dbReference>
<evidence type="ECO:0000256" key="8">
    <source>
        <dbReference type="ARBA" id="ARBA00022777"/>
    </source>
</evidence>
<protein>
    <recommendedName>
        <fullName evidence="12">Sensor-like histidine kinase SenX3</fullName>
        <ecNumber evidence="3">2.7.13.3</ecNumber>
    </recommendedName>
</protein>
<dbReference type="PANTHER" id="PTHR42878">
    <property type="entry name" value="TWO-COMPONENT HISTIDINE KINASE"/>
    <property type="match status" value="1"/>
</dbReference>
<dbReference type="SUPFAM" id="SSF158472">
    <property type="entry name" value="HAMP domain-like"/>
    <property type="match status" value="1"/>
</dbReference>
<dbReference type="InterPro" id="IPR003594">
    <property type="entry name" value="HATPase_dom"/>
</dbReference>
<dbReference type="SMART" id="SM00304">
    <property type="entry name" value="HAMP"/>
    <property type="match status" value="1"/>
</dbReference>
<comment type="catalytic activity">
    <reaction evidence="1">
        <text>ATP + protein L-histidine = ADP + protein N-phospho-L-histidine.</text>
        <dbReference type="EC" id="2.7.13.3"/>
    </reaction>
</comment>
<evidence type="ECO:0000313" key="17">
    <source>
        <dbReference type="EMBL" id="GGF20774.1"/>
    </source>
</evidence>
<evidence type="ECO:0000256" key="4">
    <source>
        <dbReference type="ARBA" id="ARBA00022553"/>
    </source>
</evidence>
<dbReference type="InterPro" id="IPR004358">
    <property type="entry name" value="Sig_transdc_His_kin-like_C"/>
</dbReference>
<keyword evidence="6 14" id="KW-0812">Transmembrane</keyword>
<keyword evidence="9" id="KW-0067">ATP-binding</keyword>
<keyword evidence="18" id="KW-1185">Reference proteome</keyword>
<reference evidence="18" key="1">
    <citation type="journal article" date="2019" name="Int. J. Syst. Evol. Microbiol.">
        <title>The Global Catalogue of Microorganisms (GCM) 10K type strain sequencing project: providing services to taxonomists for standard genome sequencing and annotation.</title>
        <authorList>
            <consortium name="The Broad Institute Genomics Platform"/>
            <consortium name="The Broad Institute Genome Sequencing Center for Infectious Disease"/>
            <person name="Wu L."/>
            <person name="Ma J."/>
        </authorList>
    </citation>
    <scope>NUCLEOTIDE SEQUENCE [LARGE SCALE GENOMIC DNA]</scope>
    <source>
        <strain evidence="18">CCM 7855</strain>
    </source>
</reference>
<sequence length="420" mass="45391">MTARPGWVRTIRVRLALFTSALLFIVTAAILAAVYLTLSHTIEAGPLDEVTVKKFTKTAGGTIQYKAGEQFQAADLQSVQKAVNQNTLDTLRNASVVALVVIFGLSLLIGWFVAGRLLRPLGRITDTAREITATDLSRRIAASGPTDELKTLADTIDHMLDRLETAFRTERNLVEDVSHELRNPVAVIQANVEAVLADDQSSAAERADAMAIITRATARMTRLLEDLLATARRRSGAFTDHELDLASLVTDTAEEYRFPAEERSLDLVVRAPTGPIVYAEPESLGRAIGNLMSNAIRLAPSGSTITVAVGSQAGWSWTAVRDAGPGIAESEQQLVFERFRRASTGEQSESRRRGSGLGLTIARQIVESHEGRMTLFSAVGVGSTFVIWLPDRAIAGGVEREPTPPTVNPLPAVTDQTSRP</sequence>
<evidence type="ECO:0000256" key="12">
    <source>
        <dbReference type="ARBA" id="ARBA00039401"/>
    </source>
</evidence>
<feature type="transmembrane region" description="Helical" evidence="14">
    <location>
        <begin position="94"/>
        <end position="114"/>
    </location>
</feature>
<dbReference type="Proteomes" id="UP000632454">
    <property type="component" value="Unassembled WGS sequence"/>
</dbReference>
<evidence type="ECO:0000256" key="3">
    <source>
        <dbReference type="ARBA" id="ARBA00012438"/>
    </source>
</evidence>
<dbReference type="Gene3D" id="3.30.565.10">
    <property type="entry name" value="Histidine kinase-like ATPase, C-terminal domain"/>
    <property type="match status" value="1"/>
</dbReference>
<evidence type="ECO:0000256" key="11">
    <source>
        <dbReference type="ARBA" id="ARBA00023012"/>
    </source>
</evidence>
<evidence type="ECO:0000256" key="9">
    <source>
        <dbReference type="ARBA" id="ARBA00022840"/>
    </source>
</evidence>
<evidence type="ECO:0000256" key="7">
    <source>
        <dbReference type="ARBA" id="ARBA00022741"/>
    </source>
</evidence>
<dbReference type="SMART" id="SM00387">
    <property type="entry name" value="HATPase_c"/>
    <property type="match status" value="1"/>
</dbReference>
<dbReference type="SUPFAM" id="SSF47384">
    <property type="entry name" value="Homodimeric domain of signal transducing histidine kinase"/>
    <property type="match status" value="1"/>
</dbReference>
<keyword evidence="11" id="KW-0902">Two-component regulatory system</keyword>
<proteinExistence type="predicted"/>
<dbReference type="Gene3D" id="6.10.340.10">
    <property type="match status" value="1"/>
</dbReference>